<keyword evidence="3" id="KW-1185">Reference proteome</keyword>
<name>A0A2Z7AQ89_9LAMI</name>
<organism evidence="2 3">
    <name type="scientific">Dorcoceras hygrometricum</name>
    <dbReference type="NCBI Taxonomy" id="472368"/>
    <lineage>
        <taxon>Eukaryota</taxon>
        <taxon>Viridiplantae</taxon>
        <taxon>Streptophyta</taxon>
        <taxon>Embryophyta</taxon>
        <taxon>Tracheophyta</taxon>
        <taxon>Spermatophyta</taxon>
        <taxon>Magnoliopsida</taxon>
        <taxon>eudicotyledons</taxon>
        <taxon>Gunneridae</taxon>
        <taxon>Pentapetalae</taxon>
        <taxon>asterids</taxon>
        <taxon>lamiids</taxon>
        <taxon>Lamiales</taxon>
        <taxon>Gesneriaceae</taxon>
        <taxon>Didymocarpoideae</taxon>
        <taxon>Trichosporeae</taxon>
        <taxon>Loxocarpinae</taxon>
        <taxon>Dorcoceras</taxon>
    </lineage>
</organism>
<sequence>MKSHGSSARDAVPSAMQRRARVAHSHRSSPDHVARPAALDLKASPSIVVRPSSVQLRLHVATLRDVSCAALRGTAAIIAPCVRPAHDERRDVARPRRARSATGARRVRRAHGRGAREARQARDACGERTAEVIYRTTLVRTFQVVTICRVDKSEVLVVLISPHDLKRH</sequence>
<proteinExistence type="predicted"/>
<reference evidence="2 3" key="1">
    <citation type="journal article" date="2015" name="Proc. Natl. Acad. Sci. U.S.A.">
        <title>The resurrection genome of Boea hygrometrica: A blueprint for survival of dehydration.</title>
        <authorList>
            <person name="Xiao L."/>
            <person name="Yang G."/>
            <person name="Zhang L."/>
            <person name="Yang X."/>
            <person name="Zhao S."/>
            <person name="Ji Z."/>
            <person name="Zhou Q."/>
            <person name="Hu M."/>
            <person name="Wang Y."/>
            <person name="Chen M."/>
            <person name="Xu Y."/>
            <person name="Jin H."/>
            <person name="Xiao X."/>
            <person name="Hu G."/>
            <person name="Bao F."/>
            <person name="Hu Y."/>
            <person name="Wan P."/>
            <person name="Li L."/>
            <person name="Deng X."/>
            <person name="Kuang T."/>
            <person name="Xiang C."/>
            <person name="Zhu J.K."/>
            <person name="Oliver M.J."/>
            <person name="He Y."/>
        </authorList>
    </citation>
    <scope>NUCLEOTIDE SEQUENCE [LARGE SCALE GENOMIC DNA]</scope>
    <source>
        <strain evidence="3">cv. XS01</strain>
    </source>
</reference>
<accession>A0A2Z7AQ89</accession>
<evidence type="ECO:0000313" key="3">
    <source>
        <dbReference type="Proteomes" id="UP000250235"/>
    </source>
</evidence>
<gene>
    <name evidence="2" type="ORF">F511_07180</name>
</gene>
<evidence type="ECO:0000256" key="1">
    <source>
        <dbReference type="SAM" id="MobiDB-lite"/>
    </source>
</evidence>
<dbReference type="AlphaFoldDB" id="A0A2Z7AQ89"/>
<protein>
    <submittedName>
        <fullName evidence="2">Uncharacterized protein</fullName>
    </submittedName>
</protein>
<evidence type="ECO:0000313" key="2">
    <source>
        <dbReference type="EMBL" id="KZV24081.1"/>
    </source>
</evidence>
<dbReference type="EMBL" id="KV012922">
    <property type="protein sequence ID" value="KZV24081.1"/>
    <property type="molecule type" value="Genomic_DNA"/>
</dbReference>
<feature type="compositionally biased region" description="Basic residues" evidence="1">
    <location>
        <begin position="18"/>
        <end position="27"/>
    </location>
</feature>
<feature type="region of interest" description="Disordered" evidence="1">
    <location>
        <begin position="1"/>
        <end position="37"/>
    </location>
</feature>
<dbReference type="Proteomes" id="UP000250235">
    <property type="component" value="Unassembled WGS sequence"/>
</dbReference>